<sequence length="70" mass="7421">AIDGDFEVMFEFTGGVREIDVGFVLAGPAGISTDDSDSDSDSVEEGFRAITLVFVGVGAVDEDLESLREF</sequence>
<dbReference type="Proteomes" id="UP000663848">
    <property type="component" value="Unassembled WGS sequence"/>
</dbReference>
<name>A0A822D3E1_9BILA</name>
<accession>A0A822D3E1</accession>
<dbReference type="EMBL" id="CAJOBR010054669">
    <property type="protein sequence ID" value="CAF5058814.1"/>
    <property type="molecule type" value="Genomic_DNA"/>
</dbReference>
<dbReference type="EMBL" id="CAJOBP010062744">
    <property type="protein sequence ID" value="CAF4856877.1"/>
    <property type="molecule type" value="Genomic_DNA"/>
</dbReference>
<feature type="non-terminal residue" evidence="2">
    <location>
        <position position="1"/>
    </location>
</feature>
<evidence type="ECO:0000313" key="2">
    <source>
        <dbReference type="EMBL" id="CAF5058814.1"/>
    </source>
</evidence>
<comment type="caution">
    <text evidence="2">The sequence shown here is derived from an EMBL/GenBank/DDBJ whole genome shotgun (WGS) entry which is preliminary data.</text>
</comment>
<protein>
    <submittedName>
        <fullName evidence="2">Uncharacterized protein</fullName>
    </submittedName>
</protein>
<evidence type="ECO:0000313" key="1">
    <source>
        <dbReference type="EMBL" id="CAF4856877.1"/>
    </source>
</evidence>
<reference evidence="2" key="1">
    <citation type="submission" date="2021-02" db="EMBL/GenBank/DDBJ databases">
        <authorList>
            <person name="Nowell W R."/>
        </authorList>
    </citation>
    <scope>NUCLEOTIDE SEQUENCE</scope>
</reference>
<evidence type="ECO:0000313" key="3">
    <source>
        <dbReference type="Proteomes" id="UP000663848"/>
    </source>
</evidence>
<evidence type="ECO:0000313" key="4">
    <source>
        <dbReference type="Proteomes" id="UP000663873"/>
    </source>
</evidence>
<keyword evidence="4" id="KW-1185">Reference proteome</keyword>
<dbReference type="AlphaFoldDB" id="A0A822D3E1"/>
<organism evidence="2 3">
    <name type="scientific">Rotaria socialis</name>
    <dbReference type="NCBI Taxonomy" id="392032"/>
    <lineage>
        <taxon>Eukaryota</taxon>
        <taxon>Metazoa</taxon>
        <taxon>Spiralia</taxon>
        <taxon>Gnathifera</taxon>
        <taxon>Rotifera</taxon>
        <taxon>Eurotatoria</taxon>
        <taxon>Bdelloidea</taxon>
        <taxon>Philodinida</taxon>
        <taxon>Philodinidae</taxon>
        <taxon>Rotaria</taxon>
    </lineage>
</organism>
<gene>
    <name evidence="2" type="ORF">QYT958_LOCUS42517</name>
    <name evidence="1" type="ORF">UJA718_LOCUS43716</name>
</gene>
<dbReference type="Proteomes" id="UP000663873">
    <property type="component" value="Unassembled WGS sequence"/>
</dbReference>
<proteinExistence type="predicted"/>